<evidence type="ECO:0000259" key="4">
    <source>
        <dbReference type="Pfam" id="PF07687"/>
    </source>
</evidence>
<evidence type="ECO:0000313" key="6">
    <source>
        <dbReference type="Proteomes" id="UP000008631"/>
    </source>
</evidence>
<dbReference type="InterPro" id="IPR036264">
    <property type="entry name" value="Bact_exopeptidase_dim_dom"/>
</dbReference>
<feature type="domain" description="Peptidase M20 dimerisation" evidence="4">
    <location>
        <begin position="209"/>
        <end position="300"/>
    </location>
</feature>
<organism evidence="5 6">
    <name type="scientific">Isosphaera pallida (strain ATCC 43644 / DSM 9630 / IS1B)</name>
    <dbReference type="NCBI Taxonomy" id="575540"/>
    <lineage>
        <taxon>Bacteria</taxon>
        <taxon>Pseudomonadati</taxon>
        <taxon>Planctomycetota</taxon>
        <taxon>Planctomycetia</taxon>
        <taxon>Isosphaerales</taxon>
        <taxon>Isosphaeraceae</taxon>
        <taxon>Isosphaera</taxon>
    </lineage>
</organism>
<sequence length="454" mass="48476">MSACDWRGVLDDEVDRLADRIRSVRRHLHAHPEPSGEEYATTAYLTDQLRSEGIATRIAPSRRGLIADAPDSVLDAVATTTGKPLPTRARLAIRADIDALPIQDVKSVPYRSLRPGVMHACGHDAHAAMALGATLALHRASQRQAPPWPVPWRTIFQPAEETATGAREMIQAGALDEVAAIVALHVDPERPVGTIGYRHGALTACVETLEVVVEGEGGHAARPHQCVDAIAAAVQFINAVYQGIPRSIDSRDPVVVSFGAVQGGASPNVIPAKVSLLGTIRTLSRDTLARIRDRVHRIAQGVELTTQARIRVATHPVTDGVVNDGRVTRACVQAATRVVGHQRVWPIELPSMGGEDFAAYLDHVPGCLLRLGVAPDQGGSPFLHSPHFDLDERALVIGARILAHVLAHLARPENHDESAEFAALPVAGRLPSSPASPSPCVSPSTPISREGIVR</sequence>
<dbReference type="InterPro" id="IPR002933">
    <property type="entry name" value="Peptidase_M20"/>
</dbReference>
<dbReference type="SUPFAM" id="SSF55031">
    <property type="entry name" value="Bacterial exopeptidase dimerisation domain"/>
    <property type="match status" value="1"/>
</dbReference>
<evidence type="ECO:0000256" key="1">
    <source>
        <dbReference type="ARBA" id="ARBA00022801"/>
    </source>
</evidence>
<reference evidence="5 6" key="2">
    <citation type="journal article" date="2011" name="Stand. Genomic Sci.">
        <title>Complete genome sequence of Isosphaera pallida type strain (IS1B).</title>
        <authorList>
            <consortium name="US DOE Joint Genome Institute (JGI-PGF)"/>
            <person name="Goker M."/>
            <person name="Cleland D."/>
            <person name="Saunders E."/>
            <person name="Lapidus A."/>
            <person name="Nolan M."/>
            <person name="Lucas S."/>
            <person name="Hammon N."/>
            <person name="Deshpande S."/>
            <person name="Cheng J.F."/>
            <person name="Tapia R."/>
            <person name="Han C."/>
            <person name="Goodwin L."/>
            <person name="Pitluck S."/>
            <person name="Liolios K."/>
            <person name="Pagani I."/>
            <person name="Ivanova N."/>
            <person name="Mavromatis K."/>
            <person name="Pati A."/>
            <person name="Chen A."/>
            <person name="Palaniappan K."/>
            <person name="Land M."/>
            <person name="Hauser L."/>
            <person name="Chang Y.J."/>
            <person name="Jeffries C.D."/>
            <person name="Detter J.C."/>
            <person name="Beck B."/>
            <person name="Woyke T."/>
            <person name="Bristow J."/>
            <person name="Eisen J.A."/>
            <person name="Markowitz V."/>
            <person name="Hugenholtz P."/>
            <person name="Kyrpides N.C."/>
            <person name="Klenk H.P."/>
        </authorList>
    </citation>
    <scope>NUCLEOTIDE SEQUENCE [LARGE SCALE GENOMIC DNA]</scope>
    <source>
        <strain evidence="6">ATCC 43644 / DSM 9630 / IS1B</strain>
    </source>
</reference>
<dbReference type="PANTHER" id="PTHR11014">
    <property type="entry name" value="PEPTIDASE M20 FAMILY MEMBER"/>
    <property type="match status" value="1"/>
</dbReference>
<dbReference type="eggNOG" id="COG1473">
    <property type="taxonomic scope" value="Bacteria"/>
</dbReference>
<feature type="binding site" evidence="2">
    <location>
        <position position="161"/>
    </location>
    <ligand>
        <name>Mn(2+)</name>
        <dbReference type="ChEBI" id="CHEBI:29035"/>
        <label>2</label>
    </ligand>
</feature>
<proteinExistence type="predicted"/>
<feature type="binding site" evidence="2">
    <location>
        <position position="123"/>
    </location>
    <ligand>
        <name>Mn(2+)</name>
        <dbReference type="ChEBI" id="CHEBI:29035"/>
        <label>2</label>
    </ligand>
</feature>
<dbReference type="OrthoDB" id="9776731at2"/>
<keyword evidence="6" id="KW-1185">Reference proteome</keyword>
<dbReference type="FunCoup" id="E8R5H8">
    <property type="interactions" value="224"/>
</dbReference>
<dbReference type="PANTHER" id="PTHR11014:SF63">
    <property type="entry name" value="METALLOPEPTIDASE, PUTATIVE (AFU_ORTHOLOGUE AFUA_6G09600)-RELATED"/>
    <property type="match status" value="1"/>
</dbReference>
<dbReference type="PIRSF" id="PIRSF005962">
    <property type="entry name" value="Pept_M20D_amidohydro"/>
    <property type="match status" value="1"/>
</dbReference>
<reference key="1">
    <citation type="submission" date="2010-11" db="EMBL/GenBank/DDBJ databases">
        <title>The complete sequence of chromosome of Isophaera pallida ATCC 43644.</title>
        <authorList>
            <consortium name="US DOE Joint Genome Institute (JGI-PGF)"/>
            <person name="Lucas S."/>
            <person name="Copeland A."/>
            <person name="Lapidus A."/>
            <person name="Bruce D."/>
            <person name="Goodwin L."/>
            <person name="Pitluck S."/>
            <person name="Kyrpides N."/>
            <person name="Mavromatis K."/>
            <person name="Pagani I."/>
            <person name="Ivanova N."/>
            <person name="Saunders E."/>
            <person name="Brettin T."/>
            <person name="Detter J.C."/>
            <person name="Han C."/>
            <person name="Tapia R."/>
            <person name="Land M."/>
            <person name="Hauser L."/>
            <person name="Markowitz V."/>
            <person name="Cheng J.-F."/>
            <person name="Hugenholtz P."/>
            <person name="Woyke T."/>
            <person name="Wu D."/>
            <person name="Eisen J.A."/>
        </authorList>
    </citation>
    <scope>NUCLEOTIDE SEQUENCE</scope>
    <source>
        <strain>ATCC 43644</strain>
    </source>
</reference>
<dbReference type="Gene3D" id="3.30.70.360">
    <property type="match status" value="1"/>
</dbReference>
<protein>
    <submittedName>
        <fullName evidence="5">Amidohydrolase</fullName>
        <ecNumber evidence="5">3.5.1.47</ecNumber>
    </submittedName>
</protein>
<keyword evidence="1 5" id="KW-0378">Hydrolase</keyword>
<dbReference type="InterPro" id="IPR011650">
    <property type="entry name" value="Peptidase_M20_dimer"/>
</dbReference>
<dbReference type="EMBL" id="CP002353">
    <property type="protein sequence ID" value="ADV60719.1"/>
    <property type="molecule type" value="Genomic_DNA"/>
</dbReference>
<gene>
    <name evidence="5" type="ordered locus">Isop_0122</name>
</gene>
<keyword evidence="2" id="KW-0464">Manganese</keyword>
<comment type="cofactor">
    <cofactor evidence="2">
        <name>Mn(2+)</name>
        <dbReference type="ChEBI" id="CHEBI:29035"/>
    </cofactor>
    <text evidence="2">The Mn(2+) ion enhances activity.</text>
</comment>
<dbReference type="STRING" id="575540.Isop_0122"/>
<evidence type="ECO:0000256" key="3">
    <source>
        <dbReference type="SAM" id="MobiDB-lite"/>
    </source>
</evidence>
<dbReference type="KEGG" id="ipa:Isop_0122"/>
<dbReference type="Pfam" id="PF01546">
    <property type="entry name" value="Peptidase_M20"/>
    <property type="match status" value="1"/>
</dbReference>
<evidence type="ECO:0000256" key="2">
    <source>
        <dbReference type="PIRSR" id="PIRSR005962-1"/>
    </source>
</evidence>
<dbReference type="GO" id="GO:0046872">
    <property type="term" value="F:metal ion binding"/>
    <property type="evidence" value="ECO:0007669"/>
    <property type="project" value="UniProtKB-KW"/>
</dbReference>
<accession>E8R5H8</accession>
<feature type="compositionally biased region" description="Low complexity" evidence="3">
    <location>
        <begin position="431"/>
        <end position="448"/>
    </location>
</feature>
<dbReference type="InParanoid" id="E8R5H8"/>
<dbReference type="AlphaFoldDB" id="E8R5H8"/>
<feature type="binding site" evidence="2">
    <location>
        <position position="384"/>
    </location>
    <ligand>
        <name>Mn(2+)</name>
        <dbReference type="ChEBI" id="CHEBI:29035"/>
        <label>2</label>
    </ligand>
</feature>
<dbReference type="Pfam" id="PF07687">
    <property type="entry name" value="M20_dimer"/>
    <property type="match status" value="1"/>
</dbReference>
<dbReference type="InterPro" id="IPR017439">
    <property type="entry name" value="Amidohydrolase"/>
</dbReference>
<dbReference type="NCBIfam" id="TIGR01891">
    <property type="entry name" value="amidohydrolases"/>
    <property type="match status" value="1"/>
</dbReference>
<dbReference type="SUPFAM" id="SSF53187">
    <property type="entry name" value="Zn-dependent exopeptidases"/>
    <property type="match status" value="1"/>
</dbReference>
<feature type="binding site" evidence="2">
    <location>
        <position position="121"/>
    </location>
    <ligand>
        <name>Mn(2+)</name>
        <dbReference type="ChEBI" id="CHEBI:29035"/>
        <label>2</label>
    </ligand>
</feature>
<dbReference type="Proteomes" id="UP000008631">
    <property type="component" value="Chromosome"/>
</dbReference>
<dbReference type="GO" id="GO:0050118">
    <property type="term" value="F:N-acetyldiaminopimelate deacetylase activity"/>
    <property type="evidence" value="ECO:0007669"/>
    <property type="project" value="UniProtKB-EC"/>
</dbReference>
<feature type="region of interest" description="Disordered" evidence="3">
    <location>
        <begin position="430"/>
        <end position="454"/>
    </location>
</feature>
<keyword evidence="2" id="KW-0479">Metal-binding</keyword>
<feature type="binding site" evidence="2">
    <location>
        <position position="185"/>
    </location>
    <ligand>
        <name>Mn(2+)</name>
        <dbReference type="ChEBI" id="CHEBI:29035"/>
        <label>2</label>
    </ligand>
</feature>
<dbReference type="RefSeq" id="WP_013563008.1">
    <property type="nucleotide sequence ID" value="NC_014962.1"/>
</dbReference>
<dbReference type="EC" id="3.5.1.47" evidence="5"/>
<name>E8R5H8_ISOPI</name>
<dbReference type="HOGENOM" id="CLU_023257_0_1_0"/>
<evidence type="ECO:0000313" key="5">
    <source>
        <dbReference type="EMBL" id="ADV60719.1"/>
    </source>
</evidence>
<dbReference type="Gene3D" id="3.40.630.10">
    <property type="entry name" value="Zn peptidases"/>
    <property type="match status" value="1"/>
</dbReference>